<accession>A0A0A8ZPW2</accession>
<sequence>MHQTILIQNPCYHLWLNFFGWLLHFSMITGNCTSGRLFPIDCTFKFECGNIHSLW</sequence>
<dbReference type="AlphaFoldDB" id="A0A0A8ZPW2"/>
<organism evidence="1">
    <name type="scientific">Arundo donax</name>
    <name type="common">Giant reed</name>
    <name type="synonym">Donax arundinaceus</name>
    <dbReference type="NCBI Taxonomy" id="35708"/>
    <lineage>
        <taxon>Eukaryota</taxon>
        <taxon>Viridiplantae</taxon>
        <taxon>Streptophyta</taxon>
        <taxon>Embryophyta</taxon>
        <taxon>Tracheophyta</taxon>
        <taxon>Spermatophyta</taxon>
        <taxon>Magnoliopsida</taxon>
        <taxon>Liliopsida</taxon>
        <taxon>Poales</taxon>
        <taxon>Poaceae</taxon>
        <taxon>PACMAD clade</taxon>
        <taxon>Arundinoideae</taxon>
        <taxon>Arundineae</taxon>
        <taxon>Arundo</taxon>
    </lineage>
</organism>
<evidence type="ECO:0000313" key="1">
    <source>
        <dbReference type="EMBL" id="JAD36877.1"/>
    </source>
</evidence>
<proteinExistence type="predicted"/>
<reference evidence="1" key="2">
    <citation type="journal article" date="2015" name="Data Brief">
        <title>Shoot transcriptome of the giant reed, Arundo donax.</title>
        <authorList>
            <person name="Barrero R.A."/>
            <person name="Guerrero F.D."/>
            <person name="Moolhuijzen P."/>
            <person name="Goolsby J.A."/>
            <person name="Tidwell J."/>
            <person name="Bellgard S.E."/>
            <person name="Bellgard M.I."/>
        </authorList>
    </citation>
    <scope>NUCLEOTIDE SEQUENCE</scope>
    <source>
        <tissue evidence="1">Shoot tissue taken approximately 20 cm above the soil surface</tissue>
    </source>
</reference>
<name>A0A0A8ZPW2_ARUDO</name>
<dbReference type="EMBL" id="GBRH01261018">
    <property type="protein sequence ID" value="JAD36877.1"/>
    <property type="molecule type" value="Transcribed_RNA"/>
</dbReference>
<reference evidence="1" key="1">
    <citation type="submission" date="2014-09" db="EMBL/GenBank/DDBJ databases">
        <authorList>
            <person name="Magalhaes I.L.F."/>
            <person name="Oliveira U."/>
            <person name="Santos F.R."/>
            <person name="Vidigal T.H.D.A."/>
            <person name="Brescovit A.D."/>
            <person name="Santos A.J."/>
        </authorList>
    </citation>
    <scope>NUCLEOTIDE SEQUENCE</scope>
    <source>
        <tissue evidence="1">Shoot tissue taken approximately 20 cm above the soil surface</tissue>
    </source>
</reference>
<protein>
    <submittedName>
        <fullName evidence="1">Uncharacterized protein</fullName>
    </submittedName>
</protein>